<reference evidence="5" key="1">
    <citation type="submission" date="2021-01" db="EMBL/GenBank/DDBJ databases">
        <authorList>
            <person name="Corre E."/>
            <person name="Pelletier E."/>
            <person name="Niang G."/>
            <person name="Scheremetjew M."/>
            <person name="Finn R."/>
            <person name="Kale V."/>
            <person name="Holt S."/>
            <person name="Cochrane G."/>
            <person name="Meng A."/>
            <person name="Brown T."/>
            <person name="Cohen L."/>
        </authorList>
    </citation>
    <scope>NUCLEOTIDE SEQUENCE</scope>
    <source>
        <strain evidence="5">Clade-D-RCC2572</strain>
    </source>
</reference>
<feature type="domain" description="CDT1 Geminin-binding" evidence="3">
    <location>
        <begin position="113"/>
        <end position="185"/>
    </location>
</feature>
<evidence type="ECO:0000313" key="5">
    <source>
        <dbReference type="EMBL" id="CAD8576396.1"/>
    </source>
</evidence>
<evidence type="ECO:0000259" key="4">
    <source>
        <dbReference type="Pfam" id="PF16679"/>
    </source>
</evidence>
<dbReference type="PANTHER" id="PTHR28637">
    <property type="entry name" value="DNA REPLICATION FACTOR CDT1"/>
    <property type="match status" value="1"/>
</dbReference>
<dbReference type="PANTHER" id="PTHR28637:SF1">
    <property type="entry name" value="DNA REPLICATION FACTOR CDT1"/>
    <property type="match status" value="1"/>
</dbReference>
<name>A0A7S0KDF2_9CHLO</name>
<dbReference type="Gene3D" id="1.10.10.1420">
    <property type="entry name" value="DNA replication factor Cdt1, C-terminal WH domain"/>
    <property type="match status" value="1"/>
</dbReference>
<dbReference type="GO" id="GO:0030174">
    <property type="term" value="P:regulation of DNA-templated DNA replication initiation"/>
    <property type="evidence" value="ECO:0007669"/>
    <property type="project" value="InterPro"/>
</dbReference>
<dbReference type="InterPro" id="IPR036390">
    <property type="entry name" value="WH_DNA-bd_sf"/>
</dbReference>
<evidence type="ECO:0000256" key="1">
    <source>
        <dbReference type="ARBA" id="ARBA00008356"/>
    </source>
</evidence>
<dbReference type="InterPro" id="IPR045173">
    <property type="entry name" value="Cdt1"/>
</dbReference>
<dbReference type="GO" id="GO:0070182">
    <property type="term" value="F:DNA polymerase binding"/>
    <property type="evidence" value="ECO:0007669"/>
    <property type="project" value="TreeGrafter"/>
</dbReference>
<gene>
    <name evidence="5" type="ORF">OMED0929_LOCUS655</name>
</gene>
<organism evidence="5">
    <name type="scientific">Ostreococcus mediterraneus</name>
    <dbReference type="NCBI Taxonomy" id="1486918"/>
    <lineage>
        <taxon>Eukaryota</taxon>
        <taxon>Viridiplantae</taxon>
        <taxon>Chlorophyta</taxon>
        <taxon>Mamiellophyceae</taxon>
        <taxon>Mamiellales</taxon>
        <taxon>Bathycoccaceae</taxon>
        <taxon>Ostreococcus</taxon>
    </lineage>
</organism>
<dbReference type="InterPro" id="IPR032054">
    <property type="entry name" value="Cdt1_C"/>
</dbReference>
<protein>
    <recommendedName>
        <fullName evidence="6">CDT1 Geminin-binding domain-containing protein</fullName>
    </recommendedName>
</protein>
<feature type="domain" description="DNA replication factor Cdt1 C-terminal" evidence="4">
    <location>
        <begin position="320"/>
        <end position="397"/>
    </location>
</feature>
<dbReference type="Pfam" id="PF08839">
    <property type="entry name" value="CDT1"/>
    <property type="match status" value="1"/>
</dbReference>
<proteinExistence type="inferred from homology"/>
<sequence length="429" mass="46332">MALTARATERIVTPDDVLAANAAARSMSLGRRASHGQASSRGAALARAALGGMDSNAAANGDANGDVVRAGVSAAKANDASGRVEGLRSDDSAPMAKRARVDKVAAPGDGLALPRDFQTLLDVYEAVILVGRLLRVRQGTMTADVVCANVQRTVSKRCTLDMLRRLEAVAPGTIAFQARTACAEDLRRIHTEIDFEVEHTVSDVRRVLLEIVARAHDGDAYVQGELPSAWRDDFDLNAVALPDPVQIAFMDDDERDGPKLAAEHATNKLAAAAARAEVASRVTDSEVARAISEMGADADGLSEKAVRAALERKVALDEFNDPSAVAERARRKLYGRLPFVFDAVRSIFSTAQRRVMEFDQLMDTLVRTNARQSVATDELTDSVRILARVCPEWCEISHGQHADVELFRVVSKNPEIARQARGKLNAMRE</sequence>
<dbReference type="GO" id="GO:0000076">
    <property type="term" value="P:DNA replication checkpoint signaling"/>
    <property type="evidence" value="ECO:0007669"/>
    <property type="project" value="TreeGrafter"/>
</dbReference>
<evidence type="ECO:0000256" key="2">
    <source>
        <dbReference type="ARBA" id="ARBA00023306"/>
    </source>
</evidence>
<evidence type="ECO:0008006" key="6">
    <source>
        <dbReference type="Google" id="ProtNLM"/>
    </source>
</evidence>
<dbReference type="EMBL" id="HBEW01000777">
    <property type="protein sequence ID" value="CAD8576396.1"/>
    <property type="molecule type" value="Transcribed_RNA"/>
</dbReference>
<accession>A0A7S0KDF2</accession>
<evidence type="ECO:0000259" key="3">
    <source>
        <dbReference type="Pfam" id="PF08839"/>
    </source>
</evidence>
<comment type="similarity">
    <text evidence="1">Belongs to the Cdt1 family.</text>
</comment>
<dbReference type="GO" id="GO:0003677">
    <property type="term" value="F:DNA binding"/>
    <property type="evidence" value="ECO:0007669"/>
    <property type="project" value="InterPro"/>
</dbReference>
<dbReference type="AlphaFoldDB" id="A0A7S0KDF2"/>
<dbReference type="GO" id="GO:0005634">
    <property type="term" value="C:nucleus"/>
    <property type="evidence" value="ECO:0007669"/>
    <property type="project" value="TreeGrafter"/>
</dbReference>
<keyword evidence="2" id="KW-0131">Cell cycle</keyword>
<dbReference type="GO" id="GO:0071163">
    <property type="term" value="P:DNA replication preinitiation complex assembly"/>
    <property type="evidence" value="ECO:0007669"/>
    <property type="project" value="InterPro"/>
</dbReference>
<dbReference type="SUPFAM" id="SSF46785">
    <property type="entry name" value="Winged helix' DNA-binding domain"/>
    <property type="match status" value="1"/>
</dbReference>
<dbReference type="GO" id="GO:0000278">
    <property type="term" value="P:mitotic cell cycle"/>
    <property type="evidence" value="ECO:0007669"/>
    <property type="project" value="TreeGrafter"/>
</dbReference>
<dbReference type="InterPro" id="IPR014939">
    <property type="entry name" value="CDT1_Gemini-bd-like"/>
</dbReference>
<dbReference type="InterPro" id="IPR038090">
    <property type="entry name" value="Cdt1_C_WH_dom_sf"/>
</dbReference>
<dbReference type="Pfam" id="PF16679">
    <property type="entry name" value="CDT1_C"/>
    <property type="match status" value="1"/>
</dbReference>